<dbReference type="GO" id="GO:0006361">
    <property type="term" value="P:transcription initiation at RNA polymerase I promoter"/>
    <property type="evidence" value="ECO:0007669"/>
    <property type="project" value="InterPro"/>
</dbReference>
<dbReference type="PANTHER" id="PTHR12790">
    <property type="entry name" value="TRANSCRIPTION INITIATION FACTOR IA RRN3"/>
    <property type="match status" value="1"/>
</dbReference>
<proteinExistence type="inferred from homology"/>
<accession>A0A9D4RCF1</accession>
<dbReference type="Proteomes" id="UP000828390">
    <property type="component" value="Unassembled WGS sequence"/>
</dbReference>
<reference evidence="2" key="2">
    <citation type="submission" date="2020-11" db="EMBL/GenBank/DDBJ databases">
        <authorList>
            <person name="McCartney M.A."/>
            <person name="Auch B."/>
            <person name="Kono T."/>
            <person name="Mallez S."/>
            <person name="Becker A."/>
            <person name="Gohl D.M."/>
            <person name="Silverstein K.A.T."/>
            <person name="Koren S."/>
            <person name="Bechman K.B."/>
            <person name="Herman A."/>
            <person name="Abrahante J.E."/>
            <person name="Garbe J."/>
        </authorList>
    </citation>
    <scope>NUCLEOTIDE SEQUENCE</scope>
    <source>
        <strain evidence="2">Duluth1</strain>
        <tissue evidence="2">Whole animal</tissue>
    </source>
</reference>
<reference evidence="2" key="1">
    <citation type="journal article" date="2019" name="bioRxiv">
        <title>The Genome of the Zebra Mussel, Dreissena polymorpha: A Resource for Invasive Species Research.</title>
        <authorList>
            <person name="McCartney M.A."/>
            <person name="Auch B."/>
            <person name="Kono T."/>
            <person name="Mallez S."/>
            <person name="Zhang Y."/>
            <person name="Obille A."/>
            <person name="Becker A."/>
            <person name="Abrahante J.E."/>
            <person name="Garbe J."/>
            <person name="Badalamenti J.P."/>
            <person name="Herman A."/>
            <person name="Mangelson H."/>
            <person name="Liachko I."/>
            <person name="Sullivan S."/>
            <person name="Sone E.D."/>
            <person name="Koren S."/>
            <person name="Silverstein K.A.T."/>
            <person name="Beckman K.B."/>
            <person name="Gohl D.M."/>
        </authorList>
    </citation>
    <scope>NUCLEOTIDE SEQUENCE</scope>
    <source>
        <strain evidence="2">Duluth1</strain>
        <tissue evidence="2">Whole animal</tissue>
    </source>
</reference>
<dbReference type="AlphaFoldDB" id="A0A9D4RCF1"/>
<dbReference type="GO" id="GO:0005634">
    <property type="term" value="C:nucleus"/>
    <property type="evidence" value="ECO:0007669"/>
    <property type="project" value="TreeGrafter"/>
</dbReference>
<dbReference type="Pfam" id="PF05327">
    <property type="entry name" value="RRN3"/>
    <property type="match status" value="1"/>
</dbReference>
<dbReference type="PANTHER" id="PTHR12790:SF0">
    <property type="entry name" value="RNA POLYMERASE I-SPECIFIC TRANSCRIPTION INITIATION FACTOR RRN3-RELATED"/>
    <property type="match status" value="1"/>
</dbReference>
<evidence type="ECO:0000256" key="1">
    <source>
        <dbReference type="ARBA" id="ARBA00010098"/>
    </source>
</evidence>
<comment type="similarity">
    <text evidence="1">Belongs to the RRN3 family.</text>
</comment>
<evidence type="ECO:0008006" key="4">
    <source>
        <dbReference type="Google" id="ProtNLM"/>
    </source>
</evidence>
<comment type="caution">
    <text evidence="2">The sequence shown here is derived from an EMBL/GenBank/DDBJ whole genome shotgun (WGS) entry which is preliminary data.</text>
</comment>
<name>A0A9D4RCF1_DREPO</name>
<protein>
    <recommendedName>
        <fullName evidence="4">RNA polymerase I-specific transcription initiation factor RRN3</fullName>
    </recommendedName>
</protein>
<evidence type="ECO:0000313" key="2">
    <source>
        <dbReference type="EMBL" id="KAH3861210.1"/>
    </source>
</evidence>
<dbReference type="GO" id="GO:0001042">
    <property type="term" value="F:RNA polymerase I core binding"/>
    <property type="evidence" value="ECO:0007669"/>
    <property type="project" value="TreeGrafter"/>
</dbReference>
<dbReference type="InterPro" id="IPR007991">
    <property type="entry name" value="RNA_pol_I_trans_ini_fac_RRN3"/>
</dbReference>
<feature type="non-terminal residue" evidence="2">
    <location>
        <position position="1"/>
    </location>
</feature>
<dbReference type="GO" id="GO:0001181">
    <property type="term" value="F:RNA polymerase I general transcription initiation factor activity"/>
    <property type="evidence" value="ECO:0007669"/>
    <property type="project" value="InterPro"/>
</dbReference>
<dbReference type="EMBL" id="JAIWYP010000002">
    <property type="protein sequence ID" value="KAH3861210.1"/>
    <property type="molecule type" value="Genomic_DNA"/>
</dbReference>
<keyword evidence="3" id="KW-1185">Reference proteome</keyword>
<evidence type="ECO:0000313" key="3">
    <source>
        <dbReference type="Proteomes" id="UP000828390"/>
    </source>
</evidence>
<gene>
    <name evidence="2" type="ORF">DPMN_024137</name>
</gene>
<sequence>KLTWWKRPAVVIEMYQSVIVNLVSVHTHFLRPCLKMVIATFAPEIKSTKESESEVDEKTLRANNQAFVHAHNMLHAITKIVPMAGSTGMLLPLLGEMSPYQGKPTYVQECHMRNLLHITTYLPSLRQPIMEQIIHKMICYDVQAPRSKLVESYTDESEEGSIFKMEELGSCQEAADKLDVMMVLLFEYVKSVCFKNEELQWEATKQFYREMLYLFERIILPTYACSHVQFLMFYLTSLRSEICDGYLDYLWKLVQDPNMPAVHRQTAVTYMGSLLARGTFVGIRTVMRTIDLMMNWAHAYTLTCLETVMADLVHHAAFYSVCQAVFYVFAFRQKELFETKKGLKWAENLQIQHLVHSRLNPLKICLPLVVKTFSAICRQHQLAFCDNIIQRNARSYIPVVSDGTQKILEAYFPFDPYLLDRSKHYIEEQYRAYDKSMNIDDSSAEEDTDDEMFLEPELASPVTIGMATTPGSFMD</sequence>
<organism evidence="2 3">
    <name type="scientific">Dreissena polymorpha</name>
    <name type="common">Zebra mussel</name>
    <name type="synonym">Mytilus polymorpha</name>
    <dbReference type="NCBI Taxonomy" id="45954"/>
    <lineage>
        <taxon>Eukaryota</taxon>
        <taxon>Metazoa</taxon>
        <taxon>Spiralia</taxon>
        <taxon>Lophotrochozoa</taxon>
        <taxon>Mollusca</taxon>
        <taxon>Bivalvia</taxon>
        <taxon>Autobranchia</taxon>
        <taxon>Heteroconchia</taxon>
        <taxon>Euheterodonta</taxon>
        <taxon>Imparidentia</taxon>
        <taxon>Neoheterodontei</taxon>
        <taxon>Myida</taxon>
        <taxon>Dreissenoidea</taxon>
        <taxon>Dreissenidae</taxon>
        <taxon>Dreissena</taxon>
    </lineage>
</organism>